<reference evidence="10 11" key="1">
    <citation type="journal article" date="2024" name="BMC Genomics">
        <title>Genome assembly of redclaw crayfish (Cherax quadricarinatus) provides insights into its immune adaptation and hypoxia tolerance.</title>
        <authorList>
            <person name="Liu Z."/>
            <person name="Zheng J."/>
            <person name="Li H."/>
            <person name="Fang K."/>
            <person name="Wang S."/>
            <person name="He J."/>
            <person name="Zhou D."/>
            <person name="Weng S."/>
            <person name="Chi M."/>
            <person name="Gu Z."/>
            <person name="He J."/>
            <person name="Li F."/>
            <person name="Wang M."/>
        </authorList>
    </citation>
    <scope>NUCLEOTIDE SEQUENCE [LARGE SCALE GENOMIC DNA]</scope>
    <source>
        <strain evidence="10">ZL_2023a</strain>
    </source>
</reference>
<keyword evidence="1 6" id="KW-0645">Protease</keyword>
<evidence type="ECO:0000256" key="3">
    <source>
        <dbReference type="ARBA" id="ARBA00022801"/>
    </source>
</evidence>
<evidence type="ECO:0000256" key="7">
    <source>
        <dbReference type="RuleBase" id="RU361183"/>
    </source>
</evidence>
<accession>A0AAW0Y4U3</accession>
<keyword evidence="11" id="KW-1185">Reference proteome</keyword>
<feature type="compositionally biased region" description="Low complexity" evidence="8">
    <location>
        <begin position="31"/>
        <end position="65"/>
    </location>
</feature>
<sequence>ALMCLGGAGAAAGSSSTVMLERALPLAKVNVSQTSSTRASVSQTSSTRASVSQTSSTRASVSQTSPTRASVSQTSPTIASVSQTSSTRANVSQTSSTRASVSQTSPTRASVSQTSSTRANVSQTSSTRASVSQTSPTWESHPQDDDSQGSLTYLSQYTNYLTESGLPEDPQSSIAEDINLEEWLLNYAIKGFLETRWPNNTVPVVICRMMGKQYKPTIYQAMNLLNSLTCLKFVNATNRQNYYLNVTYVEDACYSQLGYKGYPWGHQTVNLAPSCFYSFGVIVHELLHASSFSHQQVRIDRDDYVTVYKNRIIKKFYPNFAIRDGEYDYLWTVGLPYDYNSVMHYPSDGFSRSAMHVPTLEVKREFKGMIGQRDGPSRTDIAVLNRYYECQEHYLGDDIPGAVPYAEFHARYIKLDRTKSVSEKFTKWFNYVSAK</sequence>
<dbReference type="Pfam" id="PF01400">
    <property type="entry name" value="Astacin"/>
    <property type="match status" value="1"/>
</dbReference>
<keyword evidence="5 6" id="KW-0482">Metalloprotease</keyword>
<dbReference type="CDD" id="cd04280">
    <property type="entry name" value="ZnMc_astacin_like"/>
    <property type="match status" value="1"/>
</dbReference>
<feature type="binding site" evidence="6">
    <location>
        <position position="288"/>
    </location>
    <ligand>
        <name>Zn(2+)</name>
        <dbReference type="ChEBI" id="CHEBI:29105"/>
        <note>catalytic</note>
    </ligand>
</feature>
<dbReference type="Gene3D" id="3.40.390.10">
    <property type="entry name" value="Collagenase (Catalytic Domain)"/>
    <property type="match status" value="1"/>
</dbReference>
<dbReference type="PANTHER" id="PTHR10127">
    <property type="entry name" value="DISCOIDIN, CUB, EGF, LAMININ , AND ZINC METALLOPROTEASE DOMAIN CONTAINING"/>
    <property type="match status" value="1"/>
</dbReference>
<feature type="disulfide bond" evidence="6">
    <location>
        <begin position="253"/>
        <end position="275"/>
    </location>
</feature>
<organism evidence="10 11">
    <name type="scientific">Cherax quadricarinatus</name>
    <name type="common">Australian red claw crayfish</name>
    <dbReference type="NCBI Taxonomy" id="27406"/>
    <lineage>
        <taxon>Eukaryota</taxon>
        <taxon>Metazoa</taxon>
        <taxon>Ecdysozoa</taxon>
        <taxon>Arthropoda</taxon>
        <taxon>Crustacea</taxon>
        <taxon>Multicrustacea</taxon>
        <taxon>Malacostraca</taxon>
        <taxon>Eumalacostraca</taxon>
        <taxon>Eucarida</taxon>
        <taxon>Decapoda</taxon>
        <taxon>Pleocyemata</taxon>
        <taxon>Astacidea</taxon>
        <taxon>Parastacoidea</taxon>
        <taxon>Parastacidae</taxon>
        <taxon>Cherax</taxon>
    </lineage>
</organism>
<feature type="non-terminal residue" evidence="10">
    <location>
        <position position="435"/>
    </location>
</feature>
<evidence type="ECO:0000256" key="8">
    <source>
        <dbReference type="SAM" id="MobiDB-lite"/>
    </source>
</evidence>
<feature type="region of interest" description="Disordered" evidence="8">
    <location>
        <begin position="31"/>
        <end position="149"/>
    </location>
</feature>
<proteinExistence type="predicted"/>
<dbReference type="InterPro" id="IPR024079">
    <property type="entry name" value="MetalloPept_cat_dom_sf"/>
</dbReference>
<evidence type="ECO:0000256" key="2">
    <source>
        <dbReference type="ARBA" id="ARBA00022723"/>
    </source>
</evidence>
<keyword evidence="6" id="KW-1015">Disulfide bond</keyword>
<feature type="compositionally biased region" description="Polar residues" evidence="8">
    <location>
        <begin position="66"/>
        <end position="140"/>
    </location>
</feature>
<evidence type="ECO:0000313" key="10">
    <source>
        <dbReference type="EMBL" id="KAK8747063.1"/>
    </source>
</evidence>
<protein>
    <recommendedName>
        <fullName evidence="7">Metalloendopeptidase</fullName>
        <ecNumber evidence="7">3.4.24.-</ecNumber>
    </recommendedName>
</protein>
<gene>
    <name evidence="10" type="ORF">OTU49_016967</name>
</gene>
<dbReference type="Gene3D" id="2.160.20.80">
    <property type="entry name" value="E3 ubiquitin-protein ligase SopA"/>
    <property type="match status" value="1"/>
</dbReference>
<feature type="non-terminal residue" evidence="10">
    <location>
        <position position="1"/>
    </location>
</feature>
<dbReference type="EMBL" id="JARKIK010000016">
    <property type="protein sequence ID" value="KAK8747063.1"/>
    <property type="molecule type" value="Genomic_DNA"/>
</dbReference>
<evidence type="ECO:0000256" key="5">
    <source>
        <dbReference type="ARBA" id="ARBA00023049"/>
    </source>
</evidence>
<dbReference type="GO" id="GO:0006508">
    <property type="term" value="P:proteolysis"/>
    <property type="evidence" value="ECO:0007669"/>
    <property type="project" value="UniProtKB-KW"/>
</dbReference>
<feature type="binding site" evidence="6">
    <location>
        <position position="284"/>
    </location>
    <ligand>
        <name>Zn(2+)</name>
        <dbReference type="ChEBI" id="CHEBI:29105"/>
        <note>catalytic</note>
    </ligand>
</feature>
<dbReference type="AlphaFoldDB" id="A0AAW0Y4U3"/>
<dbReference type="InterPro" id="IPR034035">
    <property type="entry name" value="Astacin-like_dom"/>
</dbReference>
<dbReference type="InterPro" id="IPR006026">
    <property type="entry name" value="Peptidase_Metallo"/>
</dbReference>
<dbReference type="SUPFAM" id="SSF55486">
    <property type="entry name" value="Metalloproteases ('zincins'), catalytic domain"/>
    <property type="match status" value="1"/>
</dbReference>
<evidence type="ECO:0000259" key="9">
    <source>
        <dbReference type="PROSITE" id="PS51864"/>
    </source>
</evidence>
<dbReference type="InterPro" id="IPR001506">
    <property type="entry name" value="Peptidase_M12A"/>
</dbReference>
<dbReference type="EC" id="3.4.24.-" evidence="7"/>
<dbReference type="Proteomes" id="UP001445076">
    <property type="component" value="Unassembled WGS sequence"/>
</dbReference>
<feature type="active site" evidence="6">
    <location>
        <position position="285"/>
    </location>
</feature>
<comment type="cofactor">
    <cofactor evidence="6 7">
        <name>Zn(2+)</name>
        <dbReference type="ChEBI" id="CHEBI:29105"/>
    </cofactor>
    <text evidence="6 7">Binds 1 zinc ion per subunit.</text>
</comment>
<dbReference type="PROSITE" id="PS51864">
    <property type="entry name" value="ASTACIN"/>
    <property type="match status" value="1"/>
</dbReference>
<comment type="caution">
    <text evidence="6">Lacks conserved residue(s) required for the propagation of feature annotation.</text>
</comment>
<dbReference type="GO" id="GO:0008270">
    <property type="term" value="F:zinc ion binding"/>
    <property type="evidence" value="ECO:0007669"/>
    <property type="project" value="UniProtKB-UniRule"/>
</dbReference>
<name>A0AAW0Y4U3_CHEQU</name>
<evidence type="ECO:0000313" key="11">
    <source>
        <dbReference type="Proteomes" id="UP001445076"/>
    </source>
</evidence>
<feature type="domain" description="Peptidase M12A" evidence="9">
    <location>
        <begin position="187"/>
        <end position="391"/>
    </location>
</feature>
<feature type="binding site" evidence="6">
    <location>
        <position position="294"/>
    </location>
    <ligand>
        <name>Zn(2+)</name>
        <dbReference type="ChEBI" id="CHEBI:29105"/>
        <note>catalytic</note>
    </ligand>
</feature>
<dbReference type="PRINTS" id="PR00480">
    <property type="entry name" value="ASTACIN"/>
</dbReference>
<dbReference type="GO" id="GO:0004222">
    <property type="term" value="F:metalloendopeptidase activity"/>
    <property type="evidence" value="ECO:0007669"/>
    <property type="project" value="UniProtKB-UniRule"/>
</dbReference>
<dbReference type="PANTHER" id="PTHR10127:SF780">
    <property type="entry name" value="METALLOENDOPEPTIDASE"/>
    <property type="match status" value="1"/>
</dbReference>
<evidence type="ECO:0000256" key="4">
    <source>
        <dbReference type="ARBA" id="ARBA00022833"/>
    </source>
</evidence>
<evidence type="ECO:0000256" key="6">
    <source>
        <dbReference type="PROSITE-ProRule" id="PRU01211"/>
    </source>
</evidence>
<comment type="caution">
    <text evidence="10">The sequence shown here is derived from an EMBL/GenBank/DDBJ whole genome shotgun (WGS) entry which is preliminary data.</text>
</comment>
<keyword evidence="2 6" id="KW-0479">Metal-binding</keyword>
<keyword evidence="3 6" id="KW-0378">Hydrolase</keyword>
<keyword evidence="4 6" id="KW-0862">Zinc</keyword>
<dbReference type="SMART" id="SM00235">
    <property type="entry name" value="ZnMc"/>
    <property type="match status" value="1"/>
</dbReference>
<evidence type="ECO:0000256" key="1">
    <source>
        <dbReference type="ARBA" id="ARBA00022670"/>
    </source>
</evidence>